<organism evidence="1 2">
    <name type="scientific">Glomus cerebriforme</name>
    <dbReference type="NCBI Taxonomy" id="658196"/>
    <lineage>
        <taxon>Eukaryota</taxon>
        <taxon>Fungi</taxon>
        <taxon>Fungi incertae sedis</taxon>
        <taxon>Mucoromycota</taxon>
        <taxon>Glomeromycotina</taxon>
        <taxon>Glomeromycetes</taxon>
        <taxon>Glomerales</taxon>
        <taxon>Glomeraceae</taxon>
        <taxon>Glomus</taxon>
    </lineage>
</organism>
<name>A0A397SUM4_9GLOM</name>
<evidence type="ECO:0000313" key="1">
    <source>
        <dbReference type="EMBL" id="RIA86601.1"/>
    </source>
</evidence>
<gene>
    <name evidence="1" type="ORF">C1645_779285</name>
</gene>
<protein>
    <submittedName>
        <fullName evidence="1">Uncharacterized protein</fullName>
    </submittedName>
</protein>
<comment type="caution">
    <text evidence="1">The sequence shown here is derived from an EMBL/GenBank/DDBJ whole genome shotgun (WGS) entry which is preliminary data.</text>
</comment>
<accession>A0A397SUM4</accession>
<proteinExistence type="predicted"/>
<dbReference type="STRING" id="658196.A0A397SUM4"/>
<evidence type="ECO:0000313" key="2">
    <source>
        <dbReference type="Proteomes" id="UP000265703"/>
    </source>
</evidence>
<dbReference type="AlphaFoldDB" id="A0A397SUM4"/>
<dbReference type="Proteomes" id="UP000265703">
    <property type="component" value="Unassembled WGS sequence"/>
</dbReference>
<dbReference type="OrthoDB" id="2303236at2759"/>
<keyword evidence="2" id="KW-1185">Reference proteome</keyword>
<dbReference type="EMBL" id="QKYT01000354">
    <property type="protein sequence ID" value="RIA86601.1"/>
    <property type="molecule type" value="Genomic_DNA"/>
</dbReference>
<reference evidence="1 2" key="1">
    <citation type="submission" date="2018-06" db="EMBL/GenBank/DDBJ databases">
        <title>Comparative genomics reveals the genomic features of Rhizophagus irregularis, R. cerebriforme, R. diaphanum and Gigaspora rosea, and their symbiotic lifestyle signature.</title>
        <authorList>
            <person name="Morin E."/>
            <person name="San Clemente H."/>
            <person name="Chen E.C.H."/>
            <person name="De La Providencia I."/>
            <person name="Hainaut M."/>
            <person name="Kuo A."/>
            <person name="Kohler A."/>
            <person name="Murat C."/>
            <person name="Tang N."/>
            <person name="Roy S."/>
            <person name="Loubradou J."/>
            <person name="Henrissat B."/>
            <person name="Grigoriev I.V."/>
            <person name="Corradi N."/>
            <person name="Roux C."/>
            <person name="Martin F.M."/>
        </authorList>
    </citation>
    <scope>NUCLEOTIDE SEQUENCE [LARGE SCALE GENOMIC DNA]</scope>
    <source>
        <strain evidence="1 2">DAOM 227022</strain>
    </source>
</reference>
<sequence length="369" mass="43432">MISFQENWDRENTPLGILDQKKKEYLKTIDTRLQYVGHTLVSEGHIVGDYLLRVIHKKAMNAGSRERKEAVKNIDWMTCAESVRLKYFEKLAVQVKNGNKEEAVLYFLNPKLCIEYWFKHTVDGNTSGNPEQKYKDTFSAEFNRTSQEIRNCQSFEKIKTFVNDYMTQVDKVDYKLDLKGNQIIDDDLEIFRYAIEKELTEGGDRYSQEPFQNPSDDKSVMERLGCTEACHWCGALCWGSWKHHENIDISNKHHCSHQPEGLIGVHDMKTEELIANSCHNTDKDQSVYYWGKEYPTKWEVAITQDFSDWKFEPHHISIFNDLMCWFFKKLNKDLAKKLNLKPPPYNDLSEYGYLNLNYRDIISTLRTKI</sequence>